<keyword evidence="1" id="KW-0812">Transmembrane</keyword>
<accession>S7U1N7</accession>
<sequence>MGAMQKVKIVAGVAAVVVIALFLHYNLPRTAVVQITGTDVKRADSAGTGGVTPQTGDPGKGPLVRTHDVRFINALSRDGKIMVFRNEDTGWGWPPYFKFDSADLTAQAQSFATDPAKPFVRITYYGWRVRIFSMFPNAVSLKTVEKDYTHYPVFNIVFIIALLISGALAYRKLRLFFNRNRIP</sequence>
<evidence type="ECO:0008006" key="4">
    <source>
        <dbReference type="Google" id="ProtNLM"/>
    </source>
</evidence>
<dbReference type="RefSeq" id="WP_020875595.1">
    <property type="nucleotide sequence ID" value="NZ_ATHJ01000057.1"/>
</dbReference>
<evidence type="ECO:0000313" key="2">
    <source>
        <dbReference type="EMBL" id="EPR43222.1"/>
    </source>
</evidence>
<dbReference type="STRING" id="897.B2D07_08225"/>
<keyword evidence="3" id="KW-1185">Reference proteome</keyword>
<dbReference type="InterPro" id="IPR011088">
    <property type="entry name" value="Phage_phiNM3_A0EWY4"/>
</dbReference>
<evidence type="ECO:0000256" key="1">
    <source>
        <dbReference type="SAM" id="Phobius"/>
    </source>
</evidence>
<protein>
    <recommendedName>
        <fullName evidence="4">DUF1523 domain-containing protein</fullName>
    </recommendedName>
</protein>
<gene>
    <name evidence="2" type="ORF">dsmv_1248</name>
</gene>
<comment type="caution">
    <text evidence="2">The sequence shown here is derived from an EMBL/GenBank/DDBJ whole genome shotgun (WGS) entry which is preliminary data.</text>
</comment>
<dbReference type="OrthoDB" id="5354324at2"/>
<dbReference type="AlphaFoldDB" id="S7U1N7"/>
<feature type="transmembrane region" description="Helical" evidence="1">
    <location>
        <begin position="151"/>
        <end position="170"/>
    </location>
</feature>
<keyword evidence="1" id="KW-0472">Membrane</keyword>
<feature type="transmembrane region" description="Helical" evidence="1">
    <location>
        <begin position="7"/>
        <end position="25"/>
    </location>
</feature>
<dbReference type="PATRIC" id="fig|1121405.3.peg.543"/>
<name>S7U1N7_DESML</name>
<dbReference type="EMBL" id="ATHJ01000057">
    <property type="protein sequence ID" value="EPR43222.1"/>
    <property type="molecule type" value="Genomic_DNA"/>
</dbReference>
<organism evidence="2 3">
    <name type="scientific">Desulfococcus multivorans DSM 2059</name>
    <dbReference type="NCBI Taxonomy" id="1121405"/>
    <lineage>
        <taxon>Bacteria</taxon>
        <taxon>Pseudomonadati</taxon>
        <taxon>Thermodesulfobacteriota</taxon>
        <taxon>Desulfobacteria</taxon>
        <taxon>Desulfobacterales</taxon>
        <taxon>Desulfococcaceae</taxon>
        <taxon>Desulfococcus</taxon>
    </lineage>
</organism>
<dbReference type="Pfam" id="PF07509">
    <property type="entry name" value="DUF1523"/>
    <property type="match status" value="1"/>
</dbReference>
<dbReference type="eggNOG" id="ENOG5032VK6">
    <property type="taxonomic scope" value="Bacteria"/>
</dbReference>
<reference evidence="2 3" key="1">
    <citation type="journal article" date="2013" name="Genome Announc.">
        <title>Draft genome sequences for three mercury-methylating, sulfate-reducing bacteria.</title>
        <authorList>
            <person name="Brown S.D."/>
            <person name="Hurt R.A.Jr."/>
            <person name="Gilmour C.C."/>
            <person name="Elias D.A."/>
        </authorList>
    </citation>
    <scope>NUCLEOTIDE SEQUENCE [LARGE SCALE GENOMIC DNA]</scope>
    <source>
        <strain evidence="2 3">DSM 2059</strain>
    </source>
</reference>
<keyword evidence="1" id="KW-1133">Transmembrane helix</keyword>
<proteinExistence type="predicted"/>
<evidence type="ECO:0000313" key="3">
    <source>
        <dbReference type="Proteomes" id="UP000014977"/>
    </source>
</evidence>
<dbReference type="Proteomes" id="UP000014977">
    <property type="component" value="Unassembled WGS sequence"/>
</dbReference>